<feature type="transmembrane region" description="Helical" evidence="1">
    <location>
        <begin position="191"/>
        <end position="222"/>
    </location>
</feature>
<sequence length="260" mass="28468">MATFKSSIKMGVNWIRESVALFKTAPSKLMLLALTYIALFMMVPSIPGLQWFAFMTILIWPIFMAIAIAIFRNADQQKVQGISEIIQGLRPKVSLLMALGGASLIYGVLTSFVLNSDIQGLLSLPHSNNAMTESQAMAIIEKMMPLLLKFTLLLIPLIMATWFSPMLIAFNNYPVVKAIKSSIAGSLQYMVALGAAWLLLTSGMIVLMMVVGMIVGIISSFVPAFGQLLVPLVVFGCLLLATALMLAFQYVSYRDIFRAA</sequence>
<name>A0A1J5RIW0_9ZZZZ</name>
<dbReference type="EMBL" id="MLJW01000245">
    <property type="protein sequence ID" value="OIQ91927.1"/>
    <property type="molecule type" value="Genomic_DNA"/>
</dbReference>
<evidence type="ECO:0000313" key="2">
    <source>
        <dbReference type="EMBL" id="OIQ91927.1"/>
    </source>
</evidence>
<evidence type="ECO:0000256" key="1">
    <source>
        <dbReference type="SAM" id="Phobius"/>
    </source>
</evidence>
<feature type="transmembrane region" description="Helical" evidence="1">
    <location>
        <begin position="228"/>
        <end position="248"/>
    </location>
</feature>
<feature type="transmembrane region" description="Helical" evidence="1">
    <location>
        <begin position="52"/>
        <end position="72"/>
    </location>
</feature>
<feature type="transmembrane region" description="Helical" evidence="1">
    <location>
        <begin position="29"/>
        <end position="46"/>
    </location>
</feature>
<dbReference type="NCBIfam" id="NF041043">
    <property type="entry name" value="BPSS1780_fam"/>
    <property type="match status" value="1"/>
</dbReference>
<organism evidence="2">
    <name type="scientific">mine drainage metagenome</name>
    <dbReference type="NCBI Taxonomy" id="410659"/>
    <lineage>
        <taxon>unclassified sequences</taxon>
        <taxon>metagenomes</taxon>
        <taxon>ecological metagenomes</taxon>
    </lineage>
</organism>
<accession>A0A1J5RIW0</accession>
<keyword evidence="1" id="KW-0472">Membrane</keyword>
<dbReference type="InterPro" id="IPR047798">
    <property type="entry name" value="BPSS1780-like"/>
</dbReference>
<reference evidence="2" key="1">
    <citation type="submission" date="2016-10" db="EMBL/GenBank/DDBJ databases">
        <title>Sequence of Gallionella enrichment culture.</title>
        <authorList>
            <person name="Poehlein A."/>
            <person name="Muehling M."/>
            <person name="Daniel R."/>
        </authorList>
    </citation>
    <scope>NUCLEOTIDE SEQUENCE</scope>
</reference>
<feature type="transmembrane region" description="Helical" evidence="1">
    <location>
        <begin position="93"/>
        <end position="114"/>
    </location>
</feature>
<gene>
    <name evidence="2" type="ORF">GALL_261310</name>
</gene>
<proteinExistence type="predicted"/>
<protein>
    <submittedName>
        <fullName evidence="2">Uncharacterized protein</fullName>
    </submittedName>
</protein>
<keyword evidence="1" id="KW-0812">Transmembrane</keyword>
<feature type="transmembrane region" description="Helical" evidence="1">
    <location>
        <begin position="150"/>
        <end position="170"/>
    </location>
</feature>
<dbReference type="AlphaFoldDB" id="A0A1J5RIW0"/>
<comment type="caution">
    <text evidence="2">The sequence shown here is derived from an EMBL/GenBank/DDBJ whole genome shotgun (WGS) entry which is preliminary data.</text>
</comment>
<keyword evidence="1" id="KW-1133">Transmembrane helix</keyword>